<dbReference type="CDD" id="cd00170">
    <property type="entry name" value="SEC14"/>
    <property type="match status" value="1"/>
</dbReference>
<feature type="domain" description="CRAL-TRIO" evidence="1">
    <location>
        <begin position="77"/>
        <end position="227"/>
    </location>
</feature>
<evidence type="ECO:0000259" key="1">
    <source>
        <dbReference type="PROSITE" id="PS50191"/>
    </source>
</evidence>
<dbReference type="PROSITE" id="PS50191">
    <property type="entry name" value="CRAL_TRIO"/>
    <property type="match status" value="1"/>
</dbReference>
<dbReference type="Gene3D" id="3.40.525.10">
    <property type="entry name" value="CRAL-TRIO lipid binding domain"/>
    <property type="match status" value="1"/>
</dbReference>
<dbReference type="OrthoDB" id="75724at2759"/>
<dbReference type="InterPro" id="IPR036273">
    <property type="entry name" value="CRAL/TRIO_N_dom_sf"/>
</dbReference>
<protein>
    <recommendedName>
        <fullName evidence="1">CRAL-TRIO domain-containing protein</fullName>
    </recommendedName>
</protein>
<reference evidence="2" key="2">
    <citation type="submission" date="2022-10" db="EMBL/GenBank/DDBJ databases">
        <authorList>
            <consortium name="ENA_rothamsted_submissions"/>
            <consortium name="culmorum"/>
            <person name="King R."/>
        </authorList>
    </citation>
    <scope>NUCLEOTIDE SEQUENCE</scope>
</reference>
<accession>A0A9N9SKJ2</accession>
<evidence type="ECO:0000313" key="3">
    <source>
        <dbReference type="Proteomes" id="UP001153737"/>
    </source>
</evidence>
<dbReference type="InterPro" id="IPR036865">
    <property type="entry name" value="CRAL-TRIO_dom_sf"/>
</dbReference>
<dbReference type="PANTHER" id="PTHR46590">
    <property type="entry name" value="PHOSPHATIDYLINOSITOL TRANSFER PROTEIN CSR1-RELATED"/>
    <property type="match status" value="1"/>
</dbReference>
<dbReference type="SUPFAM" id="SSF46938">
    <property type="entry name" value="CRAL/TRIO N-terminal domain"/>
    <property type="match status" value="1"/>
</dbReference>
<dbReference type="SUPFAM" id="SSF52087">
    <property type="entry name" value="CRAL/TRIO domain"/>
    <property type="match status" value="1"/>
</dbReference>
<name>A0A9N9SKJ2_PHACE</name>
<dbReference type="InterPro" id="IPR052432">
    <property type="entry name" value="PITP/CRAL-TRIO"/>
</dbReference>
<dbReference type="Proteomes" id="UP001153737">
    <property type="component" value="Chromosome 6"/>
</dbReference>
<gene>
    <name evidence="2" type="ORF">PHAECO_LOCUS10552</name>
</gene>
<dbReference type="SMART" id="SM00516">
    <property type="entry name" value="SEC14"/>
    <property type="match status" value="1"/>
</dbReference>
<reference evidence="2" key="1">
    <citation type="submission" date="2022-01" db="EMBL/GenBank/DDBJ databases">
        <authorList>
            <person name="King R."/>
        </authorList>
    </citation>
    <scope>NUCLEOTIDE SEQUENCE</scope>
</reference>
<dbReference type="Pfam" id="PF00650">
    <property type="entry name" value="CRAL_TRIO"/>
    <property type="match status" value="1"/>
</dbReference>
<dbReference type="PANTHER" id="PTHR46590:SF4">
    <property type="entry name" value="CRAL-TRIO DOMAIN-CONTAINING PROTEIN"/>
    <property type="match status" value="1"/>
</dbReference>
<evidence type="ECO:0000313" key="2">
    <source>
        <dbReference type="EMBL" id="CAG9823163.1"/>
    </source>
</evidence>
<sequence length="227" mass="26267">MSEIQLKPVNEGDVQELKKRMKMIADADPSQYHNEFSLKRYLRAFKNVDDAFKAILKTNKWRVEYGVEKLTAESPEVKNNLEANKARVLKHRDMFGRPVVYIPAKNHNASNRDIEELTKFIVYCLEDACKRCFEEVIDNLCIVFDLKDFGISCMDYQLVKNLIWLLSRHYPERLGVCLIINSSALFSSCWASIKGWLDENTTSKVTFVASEEQLCSYLIPDILPTDI</sequence>
<proteinExistence type="predicted"/>
<dbReference type="AlphaFoldDB" id="A0A9N9SKJ2"/>
<keyword evidence="3" id="KW-1185">Reference proteome</keyword>
<organism evidence="2 3">
    <name type="scientific">Phaedon cochleariae</name>
    <name type="common">Mustard beetle</name>
    <dbReference type="NCBI Taxonomy" id="80249"/>
    <lineage>
        <taxon>Eukaryota</taxon>
        <taxon>Metazoa</taxon>
        <taxon>Ecdysozoa</taxon>
        <taxon>Arthropoda</taxon>
        <taxon>Hexapoda</taxon>
        <taxon>Insecta</taxon>
        <taxon>Pterygota</taxon>
        <taxon>Neoptera</taxon>
        <taxon>Endopterygota</taxon>
        <taxon>Coleoptera</taxon>
        <taxon>Polyphaga</taxon>
        <taxon>Cucujiformia</taxon>
        <taxon>Chrysomeloidea</taxon>
        <taxon>Chrysomelidae</taxon>
        <taxon>Chrysomelinae</taxon>
        <taxon>Chrysomelini</taxon>
        <taxon>Phaedon</taxon>
    </lineage>
</organism>
<dbReference type="InterPro" id="IPR001251">
    <property type="entry name" value="CRAL-TRIO_dom"/>
</dbReference>
<dbReference type="EMBL" id="OU896712">
    <property type="protein sequence ID" value="CAG9823163.1"/>
    <property type="molecule type" value="Genomic_DNA"/>
</dbReference>